<proteinExistence type="predicted"/>
<protein>
    <submittedName>
        <fullName evidence="2">Uncharacterized protein</fullName>
    </submittedName>
</protein>
<evidence type="ECO:0000313" key="3">
    <source>
        <dbReference type="Proteomes" id="UP000198859"/>
    </source>
</evidence>
<gene>
    <name evidence="2" type="ORF">SAMN04488570_2316</name>
</gene>
<dbReference type="EMBL" id="LT629757">
    <property type="protein sequence ID" value="SDS62959.1"/>
    <property type="molecule type" value="Genomic_DNA"/>
</dbReference>
<feature type="region of interest" description="Disordered" evidence="1">
    <location>
        <begin position="25"/>
        <end position="77"/>
    </location>
</feature>
<keyword evidence="3" id="KW-1185">Reference proteome</keyword>
<sequence>MLRVVLFLALLAAVVYAVFWLLDRRRTGPRPPGEGGGRGGRPAPRGPVGPDDDEDFLRELDRKRRHKRKEPDEGEPA</sequence>
<reference evidence="3" key="1">
    <citation type="submission" date="2016-10" db="EMBL/GenBank/DDBJ databases">
        <authorList>
            <person name="Varghese N."/>
            <person name="Submissions S."/>
        </authorList>
    </citation>
    <scope>NUCLEOTIDE SEQUENCE [LARGE SCALE GENOMIC DNA]</scope>
    <source>
        <strain evidence="3">DSM 22127</strain>
    </source>
</reference>
<name>A0A1H1TTM1_9ACTN</name>
<evidence type="ECO:0000256" key="1">
    <source>
        <dbReference type="SAM" id="MobiDB-lite"/>
    </source>
</evidence>
<dbReference type="AlphaFoldDB" id="A0A1H1TTM1"/>
<evidence type="ECO:0000313" key="2">
    <source>
        <dbReference type="EMBL" id="SDS62959.1"/>
    </source>
</evidence>
<organism evidence="2 3">
    <name type="scientific">Nocardioides scoriae</name>
    <dbReference type="NCBI Taxonomy" id="642780"/>
    <lineage>
        <taxon>Bacteria</taxon>
        <taxon>Bacillati</taxon>
        <taxon>Actinomycetota</taxon>
        <taxon>Actinomycetes</taxon>
        <taxon>Propionibacteriales</taxon>
        <taxon>Nocardioidaceae</taxon>
        <taxon>Nocardioides</taxon>
    </lineage>
</organism>
<dbReference type="RefSeq" id="WP_091729755.1">
    <property type="nucleotide sequence ID" value="NZ_LT629757.1"/>
</dbReference>
<accession>A0A1H1TTM1</accession>
<dbReference type="Proteomes" id="UP000198859">
    <property type="component" value="Chromosome I"/>
</dbReference>